<dbReference type="Proteomes" id="UP001153954">
    <property type="component" value="Unassembled WGS sequence"/>
</dbReference>
<dbReference type="PANTHER" id="PTHR45620:SF17">
    <property type="entry name" value="PDF RECEPTOR"/>
    <property type="match status" value="1"/>
</dbReference>
<dbReference type="AlphaFoldDB" id="A0AAU9UZF8"/>
<evidence type="ECO:0000259" key="1">
    <source>
        <dbReference type="PROSITE" id="PS50227"/>
    </source>
</evidence>
<comment type="caution">
    <text evidence="2">The sequence shown here is derived from an EMBL/GenBank/DDBJ whole genome shotgun (WGS) entry which is preliminary data.</text>
</comment>
<dbReference type="InterPro" id="IPR001879">
    <property type="entry name" value="GPCR_2_extracellular_dom"/>
</dbReference>
<sequence length="159" mass="17686">MKRVGTANDILANALLAGAIFCNTTFDTYLCWPPTKANTVIQQNCPKVHLSDPSRFAYRKCGYKGLWEGRRPNEASLIGWTNFTPCFPPDIQTLFVEVFNDNDAQTFANNNSTNYVGATVSPCYPPYHLHLSPNRDTVLVETLLIRVPSTSTNTPGDLK</sequence>
<dbReference type="InterPro" id="IPR036445">
    <property type="entry name" value="GPCR_2_extracell_dom_sf"/>
</dbReference>
<dbReference type="Pfam" id="PF02793">
    <property type="entry name" value="HRM"/>
    <property type="match status" value="1"/>
</dbReference>
<dbReference type="SMART" id="SM00008">
    <property type="entry name" value="HormR"/>
    <property type="match status" value="1"/>
</dbReference>
<dbReference type="EMBL" id="CAKOGL010000026">
    <property type="protein sequence ID" value="CAH2103368.1"/>
    <property type="molecule type" value="Genomic_DNA"/>
</dbReference>
<feature type="domain" description="G-protein coupled receptors family 2 profile 1" evidence="1">
    <location>
        <begin position="21"/>
        <end position="90"/>
    </location>
</feature>
<organism evidence="2 3">
    <name type="scientific">Euphydryas editha</name>
    <name type="common">Edith's checkerspot</name>
    <dbReference type="NCBI Taxonomy" id="104508"/>
    <lineage>
        <taxon>Eukaryota</taxon>
        <taxon>Metazoa</taxon>
        <taxon>Ecdysozoa</taxon>
        <taxon>Arthropoda</taxon>
        <taxon>Hexapoda</taxon>
        <taxon>Insecta</taxon>
        <taxon>Pterygota</taxon>
        <taxon>Neoptera</taxon>
        <taxon>Endopterygota</taxon>
        <taxon>Lepidoptera</taxon>
        <taxon>Glossata</taxon>
        <taxon>Ditrysia</taxon>
        <taxon>Papilionoidea</taxon>
        <taxon>Nymphalidae</taxon>
        <taxon>Nymphalinae</taxon>
        <taxon>Euphydryas</taxon>
    </lineage>
</organism>
<gene>
    <name evidence="2" type="ORF">EEDITHA_LOCUS17893</name>
</gene>
<dbReference type="PANTHER" id="PTHR45620">
    <property type="entry name" value="PDF RECEPTOR-LIKE PROTEIN-RELATED"/>
    <property type="match status" value="1"/>
</dbReference>
<proteinExistence type="predicted"/>
<dbReference type="InterPro" id="IPR050332">
    <property type="entry name" value="GPCR_2"/>
</dbReference>
<dbReference type="PROSITE" id="PS50227">
    <property type="entry name" value="G_PROTEIN_RECEP_F2_3"/>
    <property type="match status" value="1"/>
</dbReference>
<dbReference type="GO" id="GO:0005886">
    <property type="term" value="C:plasma membrane"/>
    <property type="evidence" value="ECO:0007669"/>
    <property type="project" value="TreeGrafter"/>
</dbReference>
<keyword evidence="3" id="KW-1185">Reference proteome</keyword>
<dbReference type="SUPFAM" id="SSF111418">
    <property type="entry name" value="Hormone receptor domain"/>
    <property type="match status" value="1"/>
</dbReference>
<dbReference type="InterPro" id="IPR017983">
    <property type="entry name" value="GPCR_2_secretin-like_CS"/>
</dbReference>
<evidence type="ECO:0000313" key="3">
    <source>
        <dbReference type="Proteomes" id="UP001153954"/>
    </source>
</evidence>
<dbReference type="GO" id="GO:0008528">
    <property type="term" value="F:G protein-coupled peptide receptor activity"/>
    <property type="evidence" value="ECO:0007669"/>
    <property type="project" value="TreeGrafter"/>
</dbReference>
<protein>
    <recommendedName>
        <fullName evidence="1">G-protein coupled receptors family 2 profile 1 domain-containing protein</fullName>
    </recommendedName>
</protein>
<dbReference type="GO" id="GO:0007188">
    <property type="term" value="P:adenylate cyclase-modulating G protein-coupled receptor signaling pathway"/>
    <property type="evidence" value="ECO:0007669"/>
    <property type="project" value="TreeGrafter"/>
</dbReference>
<accession>A0AAU9UZF8</accession>
<name>A0AAU9UZF8_EUPED</name>
<evidence type="ECO:0000313" key="2">
    <source>
        <dbReference type="EMBL" id="CAH2103368.1"/>
    </source>
</evidence>
<dbReference type="PROSITE" id="PS00649">
    <property type="entry name" value="G_PROTEIN_RECEP_F2_1"/>
    <property type="match status" value="1"/>
</dbReference>
<dbReference type="Gene3D" id="4.10.1240.10">
    <property type="entry name" value="GPCR, family 2, extracellular hormone receptor domain"/>
    <property type="match status" value="1"/>
</dbReference>
<reference evidence="2" key="1">
    <citation type="submission" date="2022-03" db="EMBL/GenBank/DDBJ databases">
        <authorList>
            <person name="Tunstrom K."/>
        </authorList>
    </citation>
    <scope>NUCLEOTIDE SEQUENCE</scope>
</reference>